<accession>A0AAU3GWX7</accession>
<proteinExistence type="predicted"/>
<sequence>MGALVFNVTTAALMVLMFKGGAALLGEDSLRRRRVPWSAVGLTALVVGGPVTQLCWSGAMDAFDADPARPGWWRVVTSVFMQNGGLFGDAWNLATIAVIAAIAEWFWGGPLMLGLFAAGILLPTYVDMLFGASDRGADPRNFAGSSGATYFLAATLAAPLLLRVLRERRSGDRGEPRSGAVVKQALLALGVPVLGLAMWIAQSNGHGLVAVYGFVLGALVCLPARITPAGAQGRRSPGW</sequence>
<name>A0AAU3GWX7_9ACTN</name>
<reference evidence="6" key="1">
    <citation type="submission" date="2022-10" db="EMBL/GenBank/DDBJ databases">
        <title>The complete genomes of actinobacterial strains from the NBC collection.</title>
        <authorList>
            <person name="Joergensen T.S."/>
            <person name="Alvarez Arevalo M."/>
            <person name="Sterndorff E.B."/>
            <person name="Faurdal D."/>
            <person name="Vuksanovic O."/>
            <person name="Mourched A.-S."/>
            <person name="Charusanti P."/>
            <person name="Shaw S."/>
            <person name="Blin K."/>
            <person name="Weber T."/>
        </authorList>
    </citation>
    <scope>NUCLEOTIDE SEQUENCE</scope>
    <source>
        <strain evidence="6">NBC_01401</strain>
    </source>
</reference>
<feature type="transmembrane region" description="Helical" evidence="5">
    <location>
        <begin position="185"/>
        <end position="201"/>
    </location>
</feature>
<feature type="transmembrane region" description="Helical" evidence="5">
    <location>
        <begin position="71"/>
        <end position="93"/>
    </location>
</feature>
<dbReference type="InterPro" id="IPR035952">
    <property type="entry name" value="Rhomboid-like_sf"/>
</dbReference>
<comment type="subcellular location">
    <subcellularLocation>
        <location evidence="1">Membrane</location>
        <topology evidence="1">Multi-pass membrane protein</topology>
    </subcellularLocation>
</comment>
<protein>
    <submittedName>
        <fullName evidence="6">Uncharacterized protein</fullName>
    </submittedName>
</protein>
<evidence type="ECO:0000256" key="2">
    <source>
        <dbReference type="ARBA" id="ARBA00022692"/>
    </source>
</evidence>
<feature type="transmembrane region" description="Helical" evidence="5">
    <location>
        <begin position="37"/>
        <end position="59"/>
    </location>
</feature>
<keyword evidence="2 5" id="KW-0812">Transmembrane</keyword>
<keyword evidence="3 5" id="KW-1133">Transmembrane helix</keyword>
<dbReference type="EMBL" id="CP109535">
    <property type="protein sequence ID" value="WTY96668.1"/>
    <property type="molecule type" value="Genomic_DNA"/>
</dbReference>
<dbReference type="AlphaFoldDB" id="A0AAU3GWX7"/>
<gene>
    <name evidence="6" type="ORF">OG626_18060</name>
</gene>
<organism evidence="6">
    <name type="scientific">Streptomyces sp. NBC_01401</name>
    <dbReference type="NCBI Taxonomy" id="2903854"/>
    <lineage>
        <taxon>Bacteria</taxon>
        <taxon>Bacillati</taxon>
        <taxon>Actinomycetota</taxon>
        <taxon>Actinomycetes</taxon>
        <taxon>Kitasatosporales</taxon>
        <taxon>Streptomycetaceae</taxon>
        <taxon>Streptomyces</taxon>
    </lineage>
</organism>
<feature type="transmembrane region" description="Helical" evidence="5">
    <location>
        <begin position="207"/>
        <end position="226"/>
    </location>
</feature>
<evidence type="ECO:0000256" key="4">
    <source>
        <dbReference type="ARBA" id="ARBA00023136"/>
    </source>
</evidence>
<feature type="transmembrane region" description="Helical" evidence="5">
    <location>
        <begin position="146"/>
        <end position="165"/>
    </location>
</feature>
<feature type="transmembrane region" description="Helical" evidence="5">
    <location>
        <begin position="6"/>
        <end position="25"/>
    </location>
</feature>
<keyword evidence="4 5" id="KW-0472">Membrane</keyword>
<evidence type="ECO:0000313" key="6">
    <source>
        <dbReference type="EMBL" id="WTY96668.1"/>
    </source>
</evidence>
<feature type="transmembrane region" description="Helical" evidence="5">
    <location>
        <begin position="105"/>
        <end position="126"/>
    </location>
</feature>
<dbReference type="SUPFAM" id="SSF144091">
    <property type="entry name" value="Rhomboid-like"/>
    <property type="match status" value="1"/>
</dbReference>
<dbReference type="GO" id="GO:0016020">
    <property type="term" value="C:membrane"/>
    <property type="evidence" value="ECO:0007669"/>
    <property type="project" value="UniProtKB-SubCell"/>
</dbReference>
<evidence type="ECO:0000256" key="3">
    <source>
        <dbReference type="ARBA" id="ARBA00022989"/>
    </source>
</evidence>
<evidence type="ECO:0000256" key="5">
    <source>
        <dbReference type="SAM" id="Phobius"/>
    </source>
</evidence>
<evidence type="ECO:0000256" key="1">
    <source>
        <dbReference type="ARBA" id="ARBA00004141"/>
    </source>
</evidence>